<dbReference type="RefSeq" id="WP_406761198.1">
    <property type="nucleotide sequence ID" value="NZ_JBJIAB010000011.1"/>
</dbReference>
<proteinExistence type="predicted"/>
<protein>
    <submittedName>
        <fullName evidence="1">DUF2634 domain-containing protein</fullName>
    </submittedName>
</protein>
<dbReference type="Proteomes" id="UP001623600">
    <property type="component" value="Unassembled WGS sequence"/>
</dbReference>
<dbReference type="Pfam" id="PF10934">
    <property type="entry name" value="Sheath_initiator"/>
    <property type="match status" value="1"/>
</dbReference>
<keyword evidence="2" id="KW-1185">Reference proteome</keyword>
<sequence>MADLFPSGSLQSTGLGNNDLTTEFKGSYAINFDTMEFIKNTDGTIKVLDAYEAYIQWCKLAMMTARYKYRAYTSKFGRDIIGKMIDQKAMELEIKRVTTEALKVHPMTGSVDNFVFAWENGEVYYTYEVTATSGQSTVISNTEKVG</sequence>
<dbReference type="EMBL" id="JBJIAB010000011">
    <property type="protein sequence ID" value="MFL0165589.1"/>
    <property type="molecule type" value="Genomic_DNA"/>
</dbReference>
<evidence type="ECO:0000313" key="2">
    <source>
        <dbReference type="Proteomes" id="UP001623600"/>
    </source>
</evidence>
<comment type="caution">
    <text evidence="1">The sequence shown here is derived from an EMBL/GenBank/DDBJ whole genome shotgun (WGS) entry which is preliminary data.</text>
</comment>
<evidence type="ECO:0000313" key="1">
    <source>
        <dbReference type="EMBL" id="MFL0165589.1"/>
    </source>
</evidence>
<accession>A0ABW8S3Y2</accession>
<organism evidence="1 2">
    <name type="scientific">Candidatus Clostridium helianthi</name>
    <dbReference type="NCBI Taxonomy" id="3381660"/>
    <lineage>
        <taxon>Bacteria</taxon>
        <taxon>Bacillati</taxon>
        <taxon>Bacillota</taxon>
        <taxon>Clostridia</taxon>
        <taxon>Eubacteriales</taxon>
        <taxon>Clostridiaceae</taxon>
        <taxon>Clostridium</taxon>
    </lineage>
</organism>
<reference evidence="1 2" key="1">
    <citation type="submission" date="2024-11" db="EMBL/GenBank/DDBJ databases">
        <authorList>
            <person name="Heng Y.C."/>
            <person name="Lim A.C.H."/>
            <person name="Lee J.K.Y."/>
            <person name="Kittelmann S."/>
        </authorList>
    </citation>
    <scope>NUCLEOTIDE SEQUENCE [LARGE SCALE GENOMIC DNA]</scope>
    <source>
        <strain evidence="1 2">WILCCON 0112</strain>
    </source>
</reference>
<dbReference type="InterPro" id="IPR020288">
    <property type="entry name" value="Sheath_initiator"/>
</dbReference>
<gene>
    <name evidence="1" type="ORF">ACJDTP_10965</name>
</gene>
<name>A0ABW8S3Y2_9CLOT</name>